<sequence length="167" mass="18238">MYTVTQKVKKIIAESIGIADDYVTLESDLVMDLGADELNIREIVMDIEEEFEIDIYDDEAEKLYTVGQYIDFTYSRLGTVTIIGGGGGGIPYIPTYPNPGGGDIPVGGVYTGNGIISVTIDANHARLCGVPAVIKVGNSYTGGLQKPRFHNADNDIEWNFFNSSNYR</sequence>
<evidence type="ECO:0000256" key="5">
    <source>
        <dbReference type="RuleBase" id="RU003545"/>
    </source>
</evidence>
<evidence type="ECO:0000313" key="8">
    <source>
        <dbReference type="Proteomes" id="UP000219281"/>
    </source>
</evidence>
<dbReference type="UniPathway" id="UPA00094"/>
<dbReference type="SUPFAM" id="SSF47336">
    <property type="entry name" value="ACP-like"/>
    <property type="match status" value="1"/>
</dbReference>
<evidence type="ECO:0000259" key="6">
    <source>
        <dbReference type="PROSITE" id="PS50075"/>
    </source>
</evidence>
<protein>
    <recommendedName>
        <fullName evidence="3 4">Acyl carrier protein</fullName>
        <shortName evidence="3">ACP</shortName>
    </recommendedName>
</protein>
<dbReference type="InterPro" id="IPR003231">
    <property type="entry name" value="ACP"/>
</dbReference>
<reference evidence="8" key="1">
    <citation type="submission" date="2017-09" db="EMBL/GenBank/DDBJ databases">
        <authorList>
            <person name="Varghese N."/>
            <person name="Submissions S."/>
        </authorList>
    </citation>
    <scope>NUCLEOTIDE SEQUENCE [LARGE SCALE GENOMIC DNA]</scope>
    <source>
        <strain evidence="8">CGMCC 1.12803</strain>
    </source>
</reference>
<dbReference type="GO" id="GO:0000035">
    <property type="term" value="F:acyl binding"/>
    <property type="evidence" value="ECO:0007669"/>
    <property type="project" value="TreeGrafter"/>
</dbReference>
<dbReference type="GO" id="GO:0000036">
    <property type="term" value="F:acyl carrier activity"/>
    <property type="evidence" value="ECO:0007669"/>
    <property type="project" value="UniProtKB-UniRule"/>
</dbReference>
<dbReference type="NCBIfam" id="NF002148">
    <property type="entry name" value="PRK00982.1-2"/>
    <property type="match status" value="1"/>
</dbReference>
<dbReference type="PANTHER" id="PTHR20863:SF76">
    <property type="entry name" value="CARRIER DOMAIN-CONTAINING PROTEIN"/>
    <property type="match status" value="1"/>
</dbReference>
<keyword evidence="3" id="KW-0963">Cytoplasm</keyword>
<keyword evidence="3" id="KW-0443">Lipid metabolism</keyword>
<dbReference type="Gene3D" id="1.10.1200.10">
    <property type="entry name" value="ACP-like"/>
    <property type="match status" value="1"/>
</dbReference>
<comment type="subcellular location">
    <subcellularLocation>
        <location evidence="3">Cytoplasm</location>
    </subcellularLocation>
</comment>
<accession>A0A286A0H9</accession>
<keyword evidence="2 3" id="KW-0597">Phosphoprotein</keyword>
<evidence type="ECO:0000313" key="7">
    <source>
        <dbReference type="EMBL" id="SOD15412.1"/>
    </source>
</evidence>
<keyword evidence="3" id="KW-0275">Fatty acid biosynthesis</keyword>
<dbReference type="AlphaFoldDB" id="A0A286A0H9"/>
<dbReference type="GO" id="GO:0005829">
    <property type="term" value="C:cytosol"/>
    <property type="evidence" value="ECO:0007669"/>
    <property type="project" value="TreeGrafter"/>
</dbReference>
<dbReference type="PANTHER" id="PTHR20863">
    <property type="entry name" value="ACYL CARRIER PROTEIN"/>
    <property type="match status" value="1"/>
</dbReference>
<dbReference type="EMBL" id="OCMT01000002">
    <property type="protein sequence ID" value="SOD15412.1"/>
    <property type="molecule type" value="Genomic_DNA"/>
</dbReference>
<evidence type="ECO:0000256" key="2">
    <source>
        <dbReference type="ARBA" id="ARBA00022553"/>
    </source>
</evidence>
<dbReference type="GO" id="GO:0009245">
    <property type="term" value="P:lipid A biosynthetic process"/>
    <property type="evidence" value="ECO:0007669"/>
    <property type="project" value="TreeGrafter"/>
</dbReference>
<dbReference type="RefSeq" id="WP_097132353.1">
    <property type="nucleotide sequence ID" value="NZ_OCMT01000002.1"/>
</dbReference>
<evidence type="ECO:0000256" key="4">
    <source>
        <dbReference type="NCBIfam" id="TIGR00517"/>
    </source>
</evidence>
<dbReference type="InterPro" id="IPR036736">
    <property type="entry name" value="ACP-like_sf"/>
</dbReference>
<name>A0A286A0H9_9SPHI</name>
<comment type="function">
    <text evidence="3 5">Carrier of the growing fatty acid chain in fatty acid biosynthesis.</text>
</comment>
<dbReference type="HAMAP" id="MF_01217">
    <property type="entry name" value="Acyl_carrier"/>
    <property type="match status" value="1"/>
</dbReference>
<dbReference type="GO" id="GO:0016020">
    <property type="term" value="C:membrane"/>
    <property type="evidence" value="ECO:0007669"/>
    <property type="project" value="GOC"/>
</dbReference>
<evidence type="ECO:0000256" key="3">
    <source>
        <dbReference type="HAMAP-Rule" id="MF_01217"/>
    </source>
</evidence>
<keyword evidence="8" id="KW-1185">Reference proteome</keyword>
<organism evidence="7 8">
    <name type="scientific">Pedobacter xixiisoli</name>
    <dbReference type="NCBI Taxonomy" id="1476464"/>
    <lineage>
        <taxon>Bacteria</taxon>
        <taxon>Pseudomonadati</taxon>
        <taxon>Bacteroidota</taxon>
        <taxon>Sphingobacteriia</taxon>
        <taxon>Sphingobacteriales</taxon>
        <taxon>Sphingobacteriaceae</taxon>
        <taxon>Pedobacter</taxon>
    </lineage>
</organism>
<comment type="PTM">
    <text evidence="3">4'-phosphopantetheine is transferred from CoA to a specific serine of apo-ACP by AcpS. This modification is essential for activity because fatty acids are bound in thioester linkage to the sulfhydryl of the prosthetic group.</text>
</comment>
<keyword evidence="1 3" id="KW-0596">Phosphopantetheine</keyword>
<comment type="similarity">
    <text evidence="3">Belongs to the acyl carrier protein (ACP) family.</text>
</comment>
<proteinExistence type="inferred from homology"/>
<keyword evidence="3" id="KW-0276">Fatty acid metabolism</keyword>
<dbReference type="NCBIfam" id="TIGR00517">
    <property type="entry name" value="acyl_carrier"/>
    <property type="match status" value="1"/>
</dbReference>
<gene>
    <name evidence="3" type="primary">acpP</name>
    <name evidence="7" type="ORF">SAMN06297358_2406</name>
</gene>
<evidence type="ECO:0000256" key="1">
    <source>
        <dbReference type="ARBA" id="ARBA00022450"/>
    </source>
</evidence>
<dbReference type="PROSITE" id="PS50075">
    <property type="entry name" value="CARRIER"/>
    <property type="match status" value="1"/>
</dbReference>
<feature type="domain" description="Carrier" evidence="6">
    <location>
        <begin position="2"/>
        <end position="77"/>
    </location>
</feature>
<dbReference type="InterPro" id="IPR009081">
    <property type="entry name" value="PP-bd_ACP"/>
</dbReference>
<keyword evidence="3" id="KW-0444">Lipid biosynthesis</keyword>
<comment type="PTM">
    <text evidence="5">4'-phosphopantetheine is transferred from CoA to a specific serine of apo-ACP by acpS.</text>
</comment>
<dbReference type="Pfam" id="PF00550">
    <property type="entry name" value="PP-binding"/>
    <property type="match status" value="1"/>
</dbReference>
<comment type="caution">
    <text evidence="3">Lacks conserved residue(s) required for the propagation of feature annotation.</text>
</comment>
<dbReference type="Proteomes" id="UP000219281">
    <property type="component" value="Unassembled WGS sequence"/>
</dbReference>
<comment type="pathway">
    <text evidence="3 5">Lipid metabolism; fatty acid biosynthesis.</text>
</comment>